<proteinExistence type="predicted"/>
<sequence>MSSSRGWRASPDAQPESPPLNAATETSIHDPRISYYSVNYAAYYHNLTTGANACGIKINVSLVGYAVEGMCASVPFTTQFPDTCHLGHLEKHLPVISSLGLRNSNLN</sequence>
<evidence type="ECO:0000313" key="2">
    <source>
        <dbReference type="Proteomes" id="UP000297595"/>
    </source>
</evidence>
<organism evidence="1 2">
    <name type="scientific">Orbilia oligospora</name>
    <name type="common">Nematode-trapping fungus</name>
    <name type="synonym">Arthrobotrys oligospora</name>
    <dbReference type="NCBI Taxonomy" id="2813651"/>
    <lineage>
        <taxon>Eukaryota</taxon>
        <taxon>Fungi</taxon>
        <taxon>Dikarya</taxon>
        <taxon>Ascomycota</taxon>
        <taxon>Pezizomycotina</taxon>
        <taxon>Orbiliomycetes</taxon>
        <taxon>Orbiliales</taxon>
        <taxon>Orbiliaceae</taxon>
        <taxon>Orbilia</taxon>
    </lineage>
</organism>
<reference evidence="1 2" key="1">
    <citation type="submission" date="2019-03" db="EMBL/GenBank/DDBJ databases">
        <title>Nematode-trapping fungi genome.</title>
        <authorList>
            <person name="Vidal-Diez De Ulzurrun G."/>
        </authorList>
    </citation>
    <scope>NUCLEOTIDE SEQUENCE [LARGE SCALE GENOMIC DNA]</scope>
    <source>
        <strain evidence="1 2">TWF154</strain>
    </source>
</reference>
<evidence type="ECO:0000313" key="1">
    <source>
        <dbReference type="EMBL" id="TGJ62520.1"/>
    </source>
</evidence>
<comment type="caution">
    <text evidence="1">The sequence shown here is derived from an EMBL/GenBank/DDBJ whole genome shotgun (WGS) entry which is preliminary data.</text>
</comment>
<dbReference type="EMBL" id="SOZJ01000010">
    <property type="protein sequence ID" value="TGJ62520.1"/>
    <property type="molecule type" value="Genomic_DNA"/>
</dbReference>
<protein>
    <submittedName>
        <fullName evidence="1">Uncharacterized protein</fullName>
    </submittedName>
</protein>
<dbReference type="AlphaFoldDB" id="A0A7C8JVA1"/>
<accession>A0A7C8JVA1</accession>
<gene>
    <name evidence="1" type="ORF">EYR41_002494</name>
</gene>
<name>A0A7C8JVA1_ORBOL</name>
<dbReference type="Proteomes" id="UP000297595">
    <property type="component" value="Unassembled WGS sequence"/>
</dbReference>